<feature type="domain" description="Tyrosine specific protein phosphatases" evidence="3">
    <location>
        <begin position="205"/>
        <end position="288"/>
    </location>
</feature>
<dbReference type="GO" id="GO:0004725">
    <property type="term" value="F:protein tyrosine phosphatase activity"/>
    <property type="evidence" value="ECO:0007669"/>
    <property type="project" value="InterPro"/>
</dbReference>
<dbReference type="EMBL" id="GL870876">
    <property type="protein sequence ID" value="EIJ89653.1"/>
    <property type="molecule type" value="Genomic_DNA"/>
</dbReference>
<dbReference type="PANTHER" id="PTHR19134:SF449">
    <property type="entry name" value="TYROSINE-PROTEIN PHOSPHATASE 1"/>
    <property type="match status" value="1"/>
</dbReference>
<name>I3EKA6_NEMP3</name>
<dbReference type="InterPro" id="IPR000387">
    <property type="entry name" value="Tyr_Pase_dom"/>
</dbReference>
<dbReference type="PRINTS" id="PR00700">
    <property type="entry name" value="PRTYPHPHTASE"/>
</dbReference>
<dbReference type="STRING" id="935791.I3EKA6"/>
<gene>
    <name evidence="4" type="ORF">NEQG_00423</name>
</gene>
<evidence type="ECO:0000313" key="4">
    <source>
        <dbReference type="EMBL" id="EIJ89653.1"/>
    </source>
</evidence>
<accession>I3EKA6</accession>
<evidence type="ECO:0000259" key="3">
    <source>
        <dbReference type="PROSITE" id="PS50056"/>
    </source>
</evidence>
<evidence type="ECO:0000313" key="5">
    <source>
        <dbReference type="Proteomes" id="UP000002872"/>
    </source>
</evidence>
<dbReference type="OrthoDB" id="6058203at2759"/>
<dbReference type="Proteomes" id="UP000002872">
    <property type="component" value="Unassembled WGS sequence"/>
</dbReference>
<dbReference type="Pfam" id="PF00102">
    <property type="entry name" value="Y_phosphatase"/>
    <property type="match status" value="1"/>
</dbReference>
<dbReference type="PROSITE" id="PS00383">
    <property type="entry name" value="TYR_PHOSPHATASE_1"/>
    <property type="match status" value="1"/>
</dbReference>
<organism evidence="4 5">
    <name type="scientific">Nematocida parisii (strain ERTm3)</name>
    <name type="common">Nematode killer fungus</name>
    <dbReference type="NCBI Taxonomy" id="935791"/>
    <lineage>
        <taxon>Eukaryota</taxon>
        <taxon>Fungi</taxon>
        <taxon>Fungi incertae sedis</taxon>
        <taxon>Microsporidia</taxon>
        <taxon>Nematocida</taxon>
    </lineage>
</organism>
<dbReference type="InParanoid" id="I3EKA6"/>
<dbReference type="InterPro" id="IPR029021">
    <property type="entry name" value="Prot-tyrosine_phosphatase-like"/>
</dbReference>
<dbReference type="SUPFAM" id="SSF52799">
    <property type="entry name" value="(Phosphotyrosine protein) phosphatases II"/>
    <property type="match status" value="1"/>
</dbReference>
<dbReference type="VEuPathDB" id="MicrosporidiaDB:NEQG_00423"/>
<proteinExistence type="inferred from homology"/>
<dbReference type="FunCoup" id="I3EKA6">
    <property type="interactions" value="176"/>
</dbReference>
<dbReference type="AlphaFoldDB" id="I3EKA6"/>
<dbReference type="PROSITE" id="PS50055">
    <property type="entry name" value="TYR_PHOSPHATASE_PTP"/>
    <property type="match status" value="1"/>
</dbReference>
<keyword evidence="5" id="KW-1185">Reference proteome</keyword>
<dbReference type="SMART" id="SM00404">
    <property type="entry name" value="PTPc_motif"/>
    <property type="match status" value="1"/>
</dbReference>
<dbReference type="InterPro" id="IPR050348">
    <property type="entry name" value="Protein-Tyr_Phosphatase"/>
</dbReference>
<dbReference type="OMA" id="FIAMEYP"/>
<sequence>MAKWELNKAQKGQKEKLINLLQADYSAFISQAIKIKVPHSSAHNPKFRFSDVHSYNYGDLKRKYSVDGEVNASLIENPDGLNFIAMEYPTAGTINAANELLQKSKCGLVISLIGDHPPWESDFLDISYTCDKVFSPEEFISYAIENKADINSISAYYADMHGIIKEENGNFLIEKHTSRNSLLDIIFRIKCMCWIDKTPPTGNLVKTLDILKSVWESMHLSSGPVTVHCLAGVGRTGTFIFYNMFRTAIMNAGGAAIGEAEKISLFVELFLYLRSKRTWMVENKDQLMFLYKLLIDKNKKNFDA</sequence>
<dbReference type="SMART" id="SM00194">
    <property type="entry name" value="PTPc"/>
    <property type="match status" value="1"/>
</dbReference>
<evidence type="ECO:0000259" key="2">
    <source>
        <dbReference type="PROSITE" id="PS50055"/>
    </source>
</evidence>
<dbReference type="Gene3D" id="3.90.190.10">
    <property type="entry name" value="Protein tyrosine phosphatase superfamily"/>
    <property type="match status" value="1"/>
</dbReference>
<evidence type="ECO:0000256" key="1">
    <source>
        <dbReference type="ARBA" id="ARBA00009649"/>
    </source>
</evidence>
<feature type="domain" description="Tyrosine-protein phosphatase" evidence="2">
    <location>
        <begin position="46"/>
        <end position="297"/>
    </location>
</feature>
<dbReference type="PROSITE" id="PS50056">
    <property type="entry name" value="TYR_PHOSPHATASE_2"/>
    <property type="match status" value="1"/>
</dbReference>
<dbReference type="HOGENOM" id="CLU_001645_9_1_1"/>
<dbReference type="InterPro" id="IPR000242">
    <property type="entry name" value="PTP_cat"/>
</dbReference>
<reference evidence="4" key="1">
    <citation type="submission" date="2011-01" db="EMBL/GenBank/DDBJ databases">
        <title>The Genome Sequence of Nematocida parisii strain ERTm3.</title>
        <authorList>
            <consortium name="The Broad Institute Genome Sequencing Platform"/>
            <consortium name="The Broad Institute Genome Sequencing Center for Infectious Disease"/>
            <person name="Cuomo C."/>
            <person name="Troemel E."/>
            <person name="Young S.K."/>
            <person name="Zeng Q."/>
            <person name="Gargeya S."/>
            <person name="Fitzgerald M."/>
            <person name="Haas B."/>
            <person name="Abouelleil A."/>
            <person name="Alvarado L."/>
            <person name="Arachchi H.M."/>
            <person name="Berlin A."/>
            <person name="Chapman S.B."/>
            <person name="Gearin G."/>
            <person name="Goldberg J."/>
            <person name="Griggs A."/>
            <person name="Gujja S."/>
            <person name="Hansen M."/>
            <person name="Heiman D."/>
            <person name="Howarth C."/>
            <person name="Larimer J."/>
            <person name="Lui A."/>
            <person name="MacDonald P.J.P."/>
            <person name="McCowen C."/>
            <person name="Montmayeur A."/>
            <person name="Murphy C."/>
            <person name="Neiman D."/>
            <person name="Pearson M."/>
            <person name="Priest M."/>
            <person name="Roberts A."/>
            <person name="Saif S."/>
            <person name="Shea T."/>
            <person name="Sisk P."/>
            <person name="Stolte C."/>
            <person name="Sykes S."/>
            <person name="Wortman J."/>
            <person name="Nusbaum C."/>
            <person name="Birren B."/>
        </authorList>
    </citation>
    <scope>NUCLEOTIDE SEQUENCE</scope>
    <source>
        <strain evidence="4">ERTm3</strain>
    </source>
</reference>
<dbReference type="InterPro" id="IPR003595">
    <property type="entry name" value="Tyr_Pase_cat"/>
</dbReference>
<protein>
    <submittedName>
        <fullName evidence="4">Protein-tyrosine phosphatase</fullName>
    </submittedName>
</protein>
<dbReference type="PANTHER" id="PTHR19134">
    <property type="entry name" value="RECEPTOR-TYPE TYROSINE-PROTEIN PHOSPHATASE"/>
    <property type="match status" value="1"/>
</dbReference>
<comment type="similarity">
    <text evidence="1">Belongs to the protein-tyrosine phosphatase family. Non-receptor class subfamily.</text>
</comment>
<dbReference type="InterPro" id="IPR016130">
    <property type="entry name" value="Tyr_Pase_AS"/>
</dbReference>